<evidence type="ECO:0000313" key="1">
    <source>
        <dbReference type="EMBL" id="AOY84111.1"/>
    </source>
</evidence>
<dbReference type="AlphaFoldDB" id="A0A1D9G973"/>
<keyword evidence="1" id="KW-0808">Transferase</keyword>
<dbReference type="GO" id="GO:0016301">
    <property type="term" value="F:kinase activity"/>
    <property type="evidence" value="ECO:0007669"/>
    <property type="project" value="UniProtKB-KW"/>
</dbReference>
<sequence>MTRDTKSVGQILEQWVSGQTPNPLECEQLLAEELADHLKAKAFGITEDNGEQVIQARSHLFEIVYPDILGLPYFETTPEKQQKTLLCLWNLWLPLAMELVSCHKQLGRPLIQGILGGQGTGKTTLAAVLSVILHKLGDGRSRSVGSAESPAESERTLSLSIDDLYKTYKERQRLQEQDPRLIWRGPPGTHDVELGLQLLDQLRSPSSTPQILVPRFDKSAFGGAGDRITPEVVESIDIVLFEGWFVGVRPIEPEVFDGSLPEPIHTLEDREFARDMNQQLKLYVPLWERLDRLMVLYPTDYRLSQQWRLQAEKQMIAQGKSGMGDTQIRDFVNYFWKALHPELFITPLTRNPNLVDLVVEINPDHTPGVIYSPRDAD</sequence>
<dbReference type="InterPro" id="IPR027417">
    <property type="entry name" value="P-loop_NTPase"/>
</dbReference>
<gene>
    <name evidence="1" type="ORF">BJP36_33490</name>
</gene>
<name>A0A1D9G973_MOOP1</name>
<organism evidence="1 2">
    <name type="scientific">Moorena producens (strain JHB)</name>
    <dbReference type="NCBI Taxonomy" id="1454205"/>
    <lineage>
        <taxon>Bacteria</taxon>
        <taxon>Bacillati</taxon>
        <taxon>Cyanobacteriota</taxon>
        <taxon>Cyanophyceae</taxon>
        <taxon>Coleofasciculales</taxon>
        <taxon>Coleofasciculaceae</taxon>
        <taxon>Moorena</taxon>
    </lineage>
</organism>
<reference evidence="2" key="1">
    <citation type="submission" date="2016-10" db="EMBL/GenBank/DDBJ databases">
        <title>Comparative genomics uncovers the prolific and rare metabolic potential of the cyanobacterial genus Moorea.</title>
        <authorList>
            <person name="Leao T."/>
            <person name="Castelao G."/>
            <person name="Korobeynikov A."/>
            <person name="Monroe E.A."/>
            <person name="Podell S."/>
            <person name="Glukhov E."/>
            <person name="Allen E."/>
            <person name="Gerwick W.H."/>
            <person name="Gerwick L."/>
        </authorList>
    </citation>
    <scope>NUCLEOTIDE SEQUENCE [LARGE SCALE GENOMIC DNA]</scope>
    <source>
        <strain evidence="2">JHB</strain>
    </source>
</reference>
<protein>
    <submittedName>
        <fullName evidence="1">Glycerate kinase</fullName>
    </submittedName>
</protein>
<dbReference type="PANTHER" id="PTHR10285">
    <property type="entry name" value="URIDINE KINASE"/>
    <property type="match status" value="1"/>
</dbReference>
<proteinExistence type="predicted"/>
<keyword evidence="1" id="KW-0418">Kinase</keyword>
<dbReference type="Gene3D" id="3.40.50.300">
    <property type="entry name" value="P-loop containing nucleotide triphosphate hydrolases"/>
    <property type="match status" value="1"/>
</dbReference>
<dbReference type="Proteomes" id="UP000176944">
    <property type="component" value="Chromosome"/>
</dbReference>
<dbReference type="SUPFAM" id="SSF52540">
    <property type="entry name" value="P-loop containing nucleoside triphosphate hydrolases"/>
    <property type="match status" value="1"/>
</dbReference>
<accession>A0A1D9G973</accession>
<evidence type="ECO:0000313" key="2">
    <source>
        <dbReference type="Proteomes" id="UP000176944"/>
    </source>
</evidence>
<dbReference type="EMBL" id="CP017708">
    <property type="protein sequence ID" value="AOY84111.1"/>
    <property type="molecule type" value="Genomic_DNA"/>
</dbReference>